<dbReference type="EMBL" id="JBHTOH010000073">
    <property type="protein sequence ID" value="MFD1411418.1"/>
    <property type="molecule type" value="Genomic_DNA"/>
</dbReference>
<feature type="domain" description="Mannosyl-glycoprotein endo-beta-N-acetylglucosamidase-like" evidence="3">
    <location>
        <begin position="68"/>
        <end position="220"/>
    </location>
</feature>
<gene>
    <name evidence="4" type="ORF">ACFQ4R_07455</name>
</gene>
<dbReference type="PANTHER" id="PTHR33308">
    <property type="entry name" value="PEPTIDOGLYCAN HYDROLASE FLGJ"/>
    <property type="match status" value="1"/>
</dbReference>
<dbReference type="Gene3D" id="4.10.80.30">
    <property type="entry name" value="DNA polymerase, domain 6"/>
    <property type="match status" value="1"/>
</dbReference>
<dbReference type="InterPro" id="IPR002901">
    <property type="entry name" value="MGlyc_endo_b_GlcNAc-like_dom"/>
</dbReference>
<evidence type="ECO:0000313" key="5">
    <source>
        <dbReference type="Proteomes" id="UP001597191"/>
    </source>
</evidence>
<sequence>MKENLKRSSLIGLVGISLIGVTALTNEKTGAVRADSEEESTGSSVVLSPNSEIGPGFYSNVSQNSRFSSRMAMNTQSFIDQLAPGAIDGRTKYGVLPSVSIAQGILESGWGRSDLASVANNLFGIKGSYQGQSVIVPTQEYINGNWTTVNAQFRKYPNWSASVEDHGNFLYVNPRYSNLLGVKEYQTVTRLLQEDGYATAPTYAATLNQIIEENGLVKYDQSIVSASLGSLDKFSYSDNAITAQGWHADNASAEYPYSFLVFTDVDSGKQYRQEPINRTVRVDVAQAYPDITNTLNSGFSVSLPVSPDMYGHTFKVTSRYSKNTDGSGTNLDYNFSGSVTIPRLGSENKASLDKFTSSGSSLNMSGWHAADKAEGRPYHFLFLMDATTKTELKRINVTNLSRPDVGNAYPNIFNSGNSGFKASMSIVPEWWGKKVYVMSRYSSRSDGNADYVDYDFDKQNMIIPQPQENKAWLDNFSVSGSYVNMTGWHASDLSYGRSLHTLILMDATTGKEIERKHTITVERPDVKSVYPNLYNADKSGFKDNFVISQKLSGKKIYLISRYSNPNGNASDYVDYVFNKQVITIPKRDKNIASLDSVVQNGSNLIIKGWHASDLAVDHNYRYLFIMDKKTNVELKRVKITSVVRPDVASAYPDLFGGSTSGFNLTVSLDNLKGKSVYLMTRYATDSLGNANSVDYSYAKQGFTIK</sequence>
<organism evidence="4 5">
    <name type="scientific">Lapidilactobacillus gannanensis</name>
    <dbReference type="NCBI Taxonomy" id="2486002"/>
    <lineage>
        <taxon>Bacteria</taxon>
        <taxon>Bacillati</taxon>
        <taxon>Bacillota</taxon>
        <taxon>Bacilli</taxon>
        <taxon>Lactobacillales</taxon>
        <taxon>Lactobacillaceae</taxon>
        <taxon>Lapidilactobacillus</taxon>
    </lineage>
</organism>
<evidence type="ECO:0000256" key="2">
    <source>
        <dbReference type="ARBA" id="ARBA00022801"/>
    </source>
</evidence>
<dbReference type="SMART" id="SM00047">
    <property type="entry name" value="LYZ2"/>
    <property type="match status" value="1"/>
</dbReference>
<evidence type="ECO:0000313" key="4">
    <source>
        <dbReference type="EMBL" id="MFD1411418.1"/>
    </source>
</evidence>
<keyword evidence="2 4" id="KW-0378">Hydrolase</keyword>
<dbReference type="GO" id="GO:0016787">
    <property type="term" value="F:hydrolase activity"/>
    <property type="evidence" value="ECO:0007669"/>
    <property type="project" value="UniProtKB-KW"/>
</dbReference>
<proteinExistence type="inferred from homology"/>
<comment type="similarity">
    <text evidence="1">Belongs to the glycosyl hydrolase 73 family.</text>
</comment>
<dbReference type="Gene3D" id="1.10.530.10">
    <property type="match status" value="1"/>
</dbReference>
<keyword evidence="5" id="KW-1185">Reference proteome</keyword>
<dbReference type="Pfam" id="PF01832">
    <property type="entry name" value="Glucosaminidase"/>
    <property type="match status" value="1"/>
</dbReference>
<reference evidence="5" key="1">
    <citation type="journal article" date="2019" name="Int. J. Syst. Evol. Microbiol.">
        <title>The Global Catalogue of Microorganisms (GCM) 10K type strain sequencing project: providing services to taxonomists for standard genome sequencing and annotation.</title>
        <authorList>
            <consortium name="The Broad Institute Genomics Platform"/>
            <consortium name="The Broad Institute Genome Sequencing Center for Infectious Disease"/>
            <person name="Wu L."/>
            <person name="Ma J."/>
        </authorList>
    </citation>
    <scope>NUCLEOTIDE SEQUENCE [LARGE SCALE GENOMIC DNA]</scope>
    <source>
        <strain evidence="5">CCM 8937</strain>
    </source>
</reference>
<comment type="caution">
    <text evidence="4">The sequence shown here is derived from an EMBL/GenBank/DDBJ whole genome shotgun (WGS) entry which is preliminary data.</text>
</comment>
<accession>A0ABW4BNM0</accession>
<dbReference type="PANTHER" id="PTHR33308:SF9">
    <property type="entry name" value="PEPTIDOGLYCAN HYDROLASE FLGJ"/>
    <property type="match status" value="1"/>
</dbReference>
<evidence type="ECO:0000256" key="1">
    <source>
        <dbReference type="ARBA" id="ARBA00010266"/>
    </source>
</evidence>
<protein>
    <submittedName>
        <fullName evidence="4">Glycoside hydrolase family 73 protein</fullName>
    </submittedName>
</protein>
<dbReference type="RefSeq" id="WP_125651441.1">
    <property type="nucleotide sequence ID" value="NZ_JBHTOH010000073.1"/>
</dbReference>
<evidence type="ECO:0000259" key="3">
    <source>
        <dbReference type="SMART" id="SM00047"/>
    </source>
</evidence>
<name>A0ABW4BNM0_9LACO</name>
<dbReference type="InterPro" id="IPR051056">
    <property type="entry name" value="Glycosyl_Hydrolase_73"/>
</dbReference>
<dbReference type="Proteomes" id="UP001597191">
    <property type="component" value="Unassembled WGS sequence"/>
</dbReference>